<protein>
    <submittedName>
        <fullName evidence="1">Uncharacterized protein</fullName>
    </submittedName>
</protein>
<organism evidence="1 2">
    <name type="scientific">Dioscorea zingiberensis</name>
    <dbReference type="NCBI Taxonomy" id="325984"/>
    <lineage>
        <taxon>Eukaryota</taxon>
        <taxon>Viridiplantae</taxon>
        <taxon>Streptophyta</taxon>
        <taxon>Embryophyta</taxon>
        <taxon>Tracheophyta</taxon>
        <taxon>Spermatophyta</taxon>
        <taxon>Magnoliopsida</taxon>
        <taxon>Liliopsida</taxon>
        <taxon>Dioscoreales</taxon>
        <taxon>Dioscoreaceae</taxon>
        <taxon>Dioscorea</taxon>
    </lineage>
</organism>
<dbReference type="AlphaFoldDB" id="A0A9D5CFM9"/>
<gene>
    <name evidence="1" type="ORF">J5N97_019994</name>
</gene>
<accession>A0A9D5CFM9</accession>
<evidence type="ECO:0000313" key="1">
    <source>
        <dbReference type="EMBL" id="KAJ0972035.1"/>
    </source>
</evidence>
<dbReference type="Proteomes" id="UP001085076">
    <property type="component" value="Miscellaneous, Linkage group lg05"/>
</dbReference>
<reference evidence="1" key="2">
    <citation type="journal article" date="2022" name="Hortic Res">
        <title>The genome of Dioscorea zingiberensis sheds light on the biosynthesis, origin and evolution of the medicinally important diosgenin saponins.</title>
        <authorList>
            <person name="Li Y."/>
            <person name="Tan C."/>
            <person name="Li Z."/>
            <person name="Guo J."/>
            <person name="Li S."/>
            <person name="Chen X."/>
            <person name="Wang C."/>
            <person name="Dai X."/>
            <person name="Yang H."/>
            <person name="Song W."/>
            <person name="Hou L."/>
            <person name="Xu J."/>
            <person name="Tong Z."/>
            <person name="Xu A."/>
            <person name="Yuan X."/>
            <person name="Wang W."/>
            <person name="Yang Q."/>
            <person name="Chen L."/>
            <person name="Sun Z."/>
            <person name="Wang K."/>
            <person name="Pan B."/>
            <person name="Chen J."/>
            <person name="Bao Y."/>
            <person name="Liu F."/>
            <person name="Qi X."/>
            <person name="Gang D.R."/>
            <person name="Wen J."/>
            <person name="Li J."/>
        </authorList>
    </citation>
    <scope>NUCLEOTIDE SEQUENCE</scope>
    <source>
        <strain evidence="1">Dzin_1.0</strain>
    </source>
</reference>
<sequence>MLCNIEGNDWLICKGELGFNSSCLSHYTSGSRHQLKIQTSHSPEFQTLAEAPLSSFSKSLRPLLSLLTSIVKCFTSSFRGITADQESSREAYTFISAPTVGVVETLPVSVLRRLRGLPSSKWGSDHLSLYFWLSNNSLWSFPCLWRTSLRLHLSVLGRKKSNIDLHSQRFPDIGP</sequence>
<evidence type="ECO:0000313" key="2">
    <source>
        <dbReference type="Proteomes" id="UP001085076"/>
    </source>
</evidence>
<keyword evidence="2" id="KW-1185">Reference proteome</keyword>
<name>A0A9D5CFM9_9LILI</name>
<comment type="caution">
    <text evidence="1">The sequence shown here is derived from an EMBL/GenBank/DDBJ whole genome shotgun (WGS) entry which is preliminary data.</text>
</comment>
<reference evidence="1" key="1">
    <citation type="submission" date="2021-03" db="EMBL/GenBank/DDBJ databases">
        <authorList>
            <person name="Li Z."/>
            <person name="Yang C."/>
        </authorList>
    </citation>
    <scope>NUCLEOTIDE SEQUENCE</scope>
    <source>
        <strain evidence="1">Dzin_1.0</strain>
        <tissue evidence="1">Leaf</tissue>
    </source>
</reference>
<dbReference type="EMBL" id="JAGGNH010000005">
    <property type="protein sequence ID" value="KAJ0972035.1"/>
    <property type="molecule type" value="Genomic_DNA"/>
</dbReference>
<proteinExistence type="predicted"/>